<evidence type="ECO:0000256" key="1">
    <source>
        <dbReference type="SAM" id="Coils"/>
    </source>
</evidence>
<name>A0A8S1QBN3_9CILI</name>
<keyword evidence="1" id="KW-0175">Coiled coil</keyword>
<evidence type="ECO:0000313" key="2">
    <source>
        <dbReference type="EMBL" id="CAD8113006.1"/>
    </source>
</evidence>
<feature type="coiled-coil region" evidence="1">
    <location>
        <begin position="166"/>
        <end position="221"/>
    </location>
</feature>
<keyword evidence="3" id="KW-1185">Reference proteome</keyword>
<dbReference type="AlphaFoldDB" id="A0A8S1QBN3"/>
<dbReference type="OrthoDB" id="300368at2759"/>
<proteinExistence type="predicted"/>
<gene>
    <name evidence="2" type="ORF">PSON_ATCC_30995.1.T1020052</name>
</gene>
<accession>A0A8S1QBN3</accession>
<dbReference type="EMBL" id="CAJJDN010000102">
    <property type="protein sequence ID" value="CAD8113006.1"/>
    <property type="molecule type" value="Genomic_DNA"/>
</dbReference>
<dbReference type="Proteomes" id="UP000692954">
    <property type="component" value="Unassembled WGS sequence"/>
</dbReference>
<evidence type="ECO:0000313" key="3">
    <source>
        <dbReference type="Proteomes" id="UP000692954"/>
    </source>
</evidence>
<reference evidence="2" key="1">
    <citation type="submission" date="2021-01" db="EMBL/GenBank/DDBJ databases">
        <authorList>
            <consortium name="Genoscope - CEA"/>
            <person name="William W."/>
        </authorList>
    </citation>
    <scope>NUCLEOTIDE SEQUENCE</scope>
</reference>
<comment type="caution">
    <text evidence="2">The sequence shown here is derived from an EMBL/GenBank/DDBJ whole genome shotgun (WGS) entry which is preliminary data.</text>
</comment>
<sequence>MNQGENFIEELLDGFRISEYQSEGNQSAFKNLLSQIQEFRQKLSKQLYQKQPYQPEFSAQGSTSTQITMSSKSFNVNEENVQCQIERETLKQNQLQNVINTILRKITDYKKHTDSVLELLYGFNKDNQAAKQEEVESNQLLQQSKKNAMDAQEYQSLLKNAQSLQKQILLDKHQLIQQDIKQLQNEYIEYRQKHQQKNDIIQQQISEIAQLDEKKSKIQLKQQEQSSVICYANTIKLLDEMFNKDDPRNLFQYQFERRQQIIRQNRRLTQSQVQSSNPDSIINIFATQIDQIEQDTLESPKEEEKESELKLLEFIKNPNNQLNELDIQQDLLAFSDLVVQKYQEYKEQFDRLGFQFIQLNEKKYDLQQIMREINYCKYPETSNGLLTLKLSDNYNNNQITLNILSTSVELDLNEQRNENEVKRVQNAVIRLFNFLRNHVARVNHLVKHIQELSDLVPSPIFQVLDQLKNCLQINEIIRTPTQKKPSMLATTIIEQKQEFVYVKHAKLLSQKQMLSTVHIPKKHVHSPISKFKYQQIVQKFIKSLLSDETERIFIQQDMVDELTKEVQKHCEENDPDEEGLMRYLGTKKMFFQHHLQQRTRSILQNVLSKLGEIHKKLKYYSQQLRLKGLDYTEEKFKSGCAFTNNDIQMKSCQRTSSNNFVSSQQSFDNISINHSEHSKHHGGKDVFHLLKKLTNVNDMQEIAQQDSEDSIDQERDKLKKQQYFIKSQINTKDKTLKNLDDDVFYRLNPQRKNPNQEMRNQLEILKHMRISAARSSCSIEQEMKSQIWKMTCPVQPNKIKIRKDTFRKLFNSSDKKQVDFQSQKKLSTRSFQTNLNPIPKITNTVGDDAEAIWKKKYRAKKILNAISVKETQKEKFGFLEVI</sequence>
<organism evidence="2 3">
    <name type="scientific">Paramecium sonneborni</name>
    <dbReference type="NCBI Taxonomy" id="65129"/>
    <lineage>
        <taxon>Eukaryota</taxon>
        <taxon>Sar</taxon>
        <taxon>Alveolata</taxon>
        <taxon>Ciliophora</taxon>
        <taxon>Intramacronucleata</taxon>
        <taxon>Oligohymenophorea</taxon>
        <taxon>Peniculida</taxon>
        <taxon>Parameciidae</taxon>
        <taxon>Paramecium</taxon>
    </lineage>
</organism>
<protein>
    <submittedName>
        <fullName evidence="2">Uncharacterized protein</fullName>
    </submittedName>
</protein>